<dbReference type="Proteomes" id="UP000318571">
    <property type="component" value="Chromosome 5"/>
</dbReference>
<dbReference type="AlphaFoldDB" id="A0A553PG44"/>
<feature type="compositionally biased region" description="Low complexity" evidence="2">
    <location>
        <begin position="134"/>
        <end position="152"/>
    </location>
</feature>
<evidence type="ECO:0000313" key="4">
    <source>
        <dbReference type="EMBL" id="TRY76643.1"/>
    </source>
</evidence>
<dbReference type="EMBL" id="VCGU01000004">
    <property type="protein sequence ID" value="TRY76643.1"/>
    <property type="molecule type" value="Genomic_DNA"/>
</dbReference>
<dbReference type="OrthoDB" id="6379451at2759"/>
<dbReference type="PROSITE" id="PS51155">
    <property type="entry name" value="CHIT_BIND_RR_2"/>
    <property type="match status" value="1"/>
</dbReference>
<keyword evidence="5" id="KW-1185">Reference proteome</keyword>
<organism evidence="4 5">
    <name type="scientific">Tigriopus californicus</name>
    <name type="common">Marine copepod</name>
    <dbReference type="NCBI Taxonomy" id="6832"/>
    <lineage>
        <taxon>Eukaryota</taxon>
        <taxon>Metazoa</taxon>
        <taxon>Ecdysozoa</taxon>
        <taxon>Arthropoda</taxon>
        <taxon>Crustacea</taxon>
        <taxon>Multicrustacea</taxon>
        <taxon>Hexanauplia</taxon>
        <taxon>Copepoda</taxon>
        <taxon>Harpacticoida</taxon>
        <taxon>Harpacticidae</taxon>
        <taxon>Tigriopus</taxon>
    </lineage>
</organism>
<keyword evidence="1" id="KW-0193">Cuticle</keyword>
<reference evidence="4 5" key="1">
    <citation type="journal article" date="2018" name="Nat. Ecol. Evol.">
        <title>Genomic signatures of mitonuclear coevolution across populations of Tigriopus californicus.</title>
        <authorList>
            <person name="Barreto F.S."/>
            <person name="Watson E.T."/>
            <person name="Lima T.G."/>
            <person name="Willett C.S."/>
            <person name="Edmands S."/>
            <person name="Li W."/>
            <person name="Burton R.S."/>
        </authorList>
    </citation>
    <scope>NUCLEOTIDE SEQUENCE [LARGE SCALE GENOMIC DNA]</scope>
    <source>
        <strain evidence="4 5">San Diego</strain>
    </source>
</reference>
<sequence length="313" mass="33785">MFKLTLVACAIAACAAQQAAVDPKAAKILKEQRFNAGDGRAGTAFATEDGLVFREETDVDGNRVGQYSYIGDNGQTYTVKYSAGTDGFRILSGDHIRATGLDAAPYNAQEAGIENVEQQEQAQFQPQPQPQPQPQLRAQPQPQPQAQAQPIQRTSIPAIPQAPAQRQQFVEEAPAGNPFINPHDPTHRNFQFNKNAAKFDPENPNTRQANLVPDCADCAGVNPFINPFDASHQQGAGVLAGHLAGQGATVRAQPPRRPAPRPAPAAALSPVQALPQQSRFEADPTTVAPRHIFPPGQLKLNRFENGFNFDFES</sequence>
<evidence type="ECO:0000256" key="3">
    <source>
        <dbReference type="SAM" id="SignalP"/>
    </source>
</evidence>
<accession>A0A553PG44</accession>
<comment type="caution">
    <text evidence="4">The sequence shown here is derived from an EMBL/GenBank/DDBJ whole genome shotgun (WGS) entry which is preliminary data.</text>
</comment>
<dbReference type="PANTHER" id="PTHR10380:SF160">
    <property type="entry name" value="CUTICULAR PROTEIN 100A"/>
    <property type="match status" value="1"/>
</dbReference>
<evidence type="ECO:0000256" key="2">
    <source>
        <dbReference type="SAM" id="MobiDB-lite"/>
    </source>
</evidence>
<dbReference type="PANTHER" id="PTHR10380">
    <property type="entry name" value="CUTICLE PROTEIN"/>
    <property type="match status" value="1"/>
</dbReference>
<feature type="region of interest" description="Disordered" evidence="2">
    <location>
        <begin position="248"/>
        <end position="273"/>
    </location>
</feature>
<name>A0A553PG44_TIGCA</name>
<dbReference type="STRING" id="6832.A0A553PG44"/>
<dbReference type="InterPro" id="IPR000618">
    <property type="entry name" value="Insect_cuticle"/>
</dbReference>
<dbReference type="InterPro" id="IPR050468">
    <property type="entry name" value="Cuticle_Struct_Prot"/>
</dbReference>
<protein>
    <submittedName>
        <fullName evidence="4">Uncharacterized protein</fullName>
    </submittedName>
</protein>
<proteinExistence type="predicted"/>
<dbReference type="Pfam" id="PF00379">
    <property type="entry name" value="Chitin_bind_4"/>
    <property type="match status" value="1"/>
</dbReference>
<evidence type="ECO:0000313" key="5">
    <source>
        <dbReference type="Proteomes" id="UP000318571"/>
    </source>
</evidence>
<dbReference type="GO" id="GO:0008010">
    <property type="term" value="F:structural constituent of chitin-based larval cuticle"/>
    <property type="evidence" value="ECO:0007669"/>
    <property type="project" value="TreeGrafter"/>
</dbReference>
<dbReference type="OMA" id="GQNYHQD"/>
<evidence type="ECO:0000256" key="1">
    <source>
        <dbReference type="PROSITE-ProRule" id="PRU00497"/>
    </source>
</evidence>
<feature type="chain" id="PRO_5021800561" evidence="3">
    <location>
        <begin position="17"/>
        <end position="313"/>
    </location>
</feature>
<feature type="region of interest" description="Disordered" evidence="2">
    <location>
        <begin position="117"/>
        <end position="152"/>
    </location>
</feature>
<gene>
    <name evidence="4" type="ORF">TCAL_08785</name>
</gene>
<dbReference type="GO" id="GO:0062129">
    <property type="term" value="C:chitin-based extracellular matrix"/>
    <property type="evidence" value="ECO:0007669"/>
    <property type="project" value="TreeGrafter"/>
</dbReference>
<keyword evidence="3" id="KW-0732">Signal</keyword>
<feature type="signal peptide" evidence="3">
    <location>
        <begin position="1"/>
        <end position="16"/>
    </location>
</feature>